<comment type="caution">
    <text evidence="3">The sequence shown here is derived from an EMBL/GenBank/DDBJ whole genome shotgun (WGS) entry which is preliminary data.</text>
</comment>
<dbReference type="InterPro" id="IPR055649">
    <property type="entry name" value="DUF7225"/>
</dbReference>
<protein>
    <recommendedName>
        <fullName evidence="5">Restriction endonuclease</fullName>
    </recommendedName>
</protein>
<feature type="domain" description="DUF7225" evidence="2">
    <location>
        <begin position="15"/>
        <end position="116"/>
    </location>
</feature>
<organism evidence="3 4">
    <name type="scientific">Bacillus mycoides</name>
    <dbReference type="NCBI Taxonomy" id="1405"/>
    <lineage>
        <taxon>Bacteria</taxon>
        <taxon>Bacillati</taxon>
        <taxon>Bacillota</taxon>
        <taxon>Bacilli</taxon>
        <taxon>Bacillales</taxon>
        <taxon>Bacillaceae</taxon>
        <taxon>Bacillus</taxon>
        <taxon>Bacillus cereus group</taxon>
    </lineage>
</organism>
<dbReference type="Pfam" id="PF22522">
    <property type="entry name" value="DUF6998"/>
    <property type="match status" value="1"/>
</dbReference>
<evidence type="ECO:0000313" key="3">
    <source>
        <dbReference type="EMBL" id="EJR32139.1"/>
    </source>
</evidence>
<dbReference type="EMBL" id="AHEV01000040">
    <property type="protein sequence ID" value="EJR32139.1"/>
    <property type="molecule type" value="Genomic_DNA"/>
</dbReference>
<reference evidence="3 4" key="1">
    <citation type="submission" date="2012-04" db="EMBL/GenBank/DDBJ databases">
        <title>The Genome Sequence of Bacillus cereus VD078.</title>
        <authorList>
            <consortium name="The Broad Institute Genome Sequencing Platform"/>
            <consortium name="The Broad Institute Genome Sequencing Center for Infectious Disease"/>
            <person name="Feldgarden M."/>
            <person name="Van der Auwera G.A."/>
            <person name="Mahillon J."/>
            <person name="Duprez V."/>
            <person name="Timmery S."/>
            <person name="Mattelet C."/>
            <person name="Dierick K."/>
            <person name="Sun M."/>
            <person name="Yu Z."/>
            <person name="Zhu L."/>
            <person name="Hu X."/>
            <person name="Shank E.B."/>
            <person name="Swiecicka I."/>
            <person name="Hansen B.M."/>
            <person name="Andrup L."/>
            <person name="Young S.K."/>
            <person name="Zeng Q."/>
            <person name="Gargeya S."/>
            <person name="Fitzgerald M."/>
            <person name="Haas B."/>
            <person name="Abouelleil A."/>
            <person name="Alvarado L."/>
            <person name="Arachchi H.M."/>
            <person name="Berlin A."/>
            <person name="Chapman S.B."/>
            <person name="Goldberg J."/>
            <person name="Griggs A."/>
            <person name="Gujja S."/>
            <person name="Hansen M."/>
            <person name="Howarth C."/>
            <person name="Imamovic A."/>
            <person name="Larimer J."/>
            <person name="McCowen C."/>
            <person name="Montmayeur A."/>
            <person name="Murphy C."/>
            <person name="Neiman D."/>
            <person name="Pearson M."/>
            <person name="Priest M."/>
            <person name="Roberts A."/>
            <person name="Saif S."/>
            <person name="Shea T."/>
            <person name="Sisk P."/>
            <person name="Sykes S."/>
            <person name="Wortman J."/>
            <person name="Nusbaum C."/>
            <person name="Birren B."/>
        </authorList>
    </citation>
    <scope>NUCLEOTIDE SEQUENCE [LARGE SCALE GENOMIC DNA]</scope>
    <source>
        <strain evidence="3 4">VD078</strain>
    </source>
</reference>
<dbReference type="Proteomes" id="UP000006976">
    <property type="component" value="Unassembled WGS sequence"/>
</dbReference>
<evidence type="ECO:0000259" key="2">
    <source>
        <dbReference type="Pfam" id="PF23870"/>
    </source>
</evidence>
<dbReference type="AlphaFoldDB" id="A0ABC9QXI6"/>
<proteinExistence type="predicted"/>
<dbReference type="Pfam" id="PF23870">
    <property type="entry name" value="DUF7225"/>
    <property type="match status" value="1"/>
</dbReference>
<accession>A0ABC9QXI6</accession>
<evidence type="ECO:0000259" key="1">
    <source>
        <dbReference type="Pfam" id="PF22522"/>
    </source>
</evidence>
<feature type="domain" description="DUF6998" evidence="1">
    <location>
        <begin position="147"/>
        <end position="261"/>
    </location>
</feature>
<evidence type="ECO:0008006" key="5">
    <source>
        <dbReference type="Google" id="ProtNLM"/>
    </source>
</evidence>
<sequence>MAKNIDKHGERTTLTIYEQFIEALEGKIGDILTSAEIQDRLITKFNTNPGSIIPADYCYNRHNKGRVSNKNLFIYISRGMYRYVGENYPYTGLVFHKPKGADYESVVGEWDNGQLHLYEDKDTIGISQIKKLYESYFEMLRYEMNVLGCKATELRHLIGRLGEFFCILHTNGELSKVTNQHGYDVIKEGRRISVKTTAQEKGFITINQNTFDQFDDFFVVQYKDDDLKLLFYGPKKEIPSLRPYGNNFEVNISSLKRIEKTLL</sequence>
<name>A0ABC9QXI6_BACMY</name>
<evidence type="ECO:0000313" key="4">
    <source>
        <dbReference type="Proteomes" id="UP000006976"/>
    </source>
</evidence>
<gene>
    <name evidence="3" type="ORF">III_05198</name>
</gene>
<dbReference type="InterPro" id="IPR054267">
    <property type="entry name" value="DUF6998"/>
</dbReference>